<feature type="signal peptide" evidence="1">
    <location>
        <begin position="1"/>
        <end position="21"/>
    </location>
</feature>
<protein>
    <recommendedName>
        <fullName evidence="4">DUF3823 domain-containing protein</fullName>
    </recommendedName>
</protein>
<dbReference type="EMBL" id="BMGS01000004">
    <property type="protein sequence ID" value="GGG41308.1"/>
    <property type="molecule type" value="Genomic_DNA"/>
</dbReference>
<gene>
    <name evidence="2" type="ORF">GCM10011378_16940</name>
</gene>
<evidence type="ECO:0000256" key="1">
    <source>
        <dbReference type="SAM" id="SignalP"/>
    </source>
</evidence>
<proteinExistence type="predicted"/>
<keyword evidence="1" id="KW-0732">Signal</keyword>
<evidence type="ECO:0000313" key="2">
    <source>
        <dbReference type="EMBL" id="GGG41308.1"/>
    </source>
</evidence>
<feature type="chain" id="PRO_5046376925" description="DUF3823 domain-containing protein" evidence="1">
    <location>
        <begin position="22"/>
        <end position="183"/>
    </location>
</feature>
<name>A0ABQ1WSI5_9BACT</name>
<dbReference type="Proteomes" id="UP000601361">
    <property type="component" value="Unassembled WGS sequence"/>
</dbReference>
<evidence type="ECO:0008006" key="4">
    <source>
        <dbReference type="Google" id="ProtNLM"/>
    </source>
</evidence>
<organism evidence="2 3">
    <name type="scientific">Hymenobacter glacieicola</name>
    <dbReference type="NCBI Taxonomy" id="1562124"/>
    <lineage>
        <taxon>Bacteria</taxon>
        <taxon>Pseudomonadati</taxon>
        <taxon>Bacteroidota</taxon>
        <taxon>Cytophagia</taxon>
        <taxon>Cytophagales</taxon>
        <taxon>Hymenobacteraceae</taxon>
        <taxon>Hymenobacter</taxon>
    </lineage>
</organism>
<accession>A0ABQ1WSI5</accession>
<comment type="caution">
    <text evidence="2">The sequence shown here is derived from an EMBL/GenBank/DDBJ whole genome shotgun (WGS) entry which is preliminary data.</text>
</comment>
<dbReference type="PROSITE" id="PS51257">
    <property type="entry name" value="PROKAR_LIPOPROTEIN"/>
    <property type="match status" value="1"/>
</dbReference>
<sequence>MTLLRTLSCAALLAFGGLAAASCVSEPDYSDTPEIAFKKIVVNRIVRPTGAFDTVSVTVSFKDGDGDLGLNNNETTFPYSQIDQNGQPNKYYNNYFFTPQVRNSDNTYTDLPLGNFNYNSRYPRLEPESQGSRKAPLKGELTFGQNFFQGSFAPGAVVRFKVQIVDRALHESNEVVTDPVTIR</sequence>
<dbReference type="RefSeq" id="WP_188557390.1">
    <property type="nucleotide sequence ID" value="NZ_BMGS01000004.1"/>
</dbReference>
<evidence type="ECO:0000313" key="3">
    <source>
        <dbReference type="Proteomes" id="UP000601361"/>
    </source>
</evidence>
<reference evidence="3" key="1">
    <citation type="journal article" date="2019" name="Int. J. Syst. Evol. Microbiol.">
        <title>The Global Catalogue of Microorganisms (GCM) 10K type strain sequencing project: providing services to taxonomists for standard genome sequencing and annotation.</title>
        <authorList>
            <consortium name="The Broad Institute Genomics Platform"/>
            <consortium name="The Broad Institute Genome Sequencing Center for Infectious Disease"/>
            <person name="Wu L."/>
            <person name="Ma J."/>
        </authorList>
    </citation>
    <scope>NUCLEOTIDE SEQUENCE [LARGE SCALE GENOMIC DNA]</scope>
    <source>
        <strain evidence="3">CGMCC 1.12990</strain>
    </source>
</reference>
<keyword evidence="3" id="KW-1185">Reference proteome</keyword>